<dbReference type="Pfam" id="PF03732">
    <property type="entry name" value="Retrotrans_gag"/>
    <property type="match status" value="1"/>
</dbReference>
<dbReference type="InterPro" id="IPR005162">
    <property type="entry name" value="Retrotrans_gag_dom"/>
</dbReference>
<dbReference type="EMBL" id="BKCJ011564722">
    <property type="protein sequence ID" value="GFD42035.1"/>
    <property type="molecule type" value="Genomic_DNA"/>
</dbReference>
<feature type="compositionally biased region" description="Polar residues" evidence="1">
    <location>
        <begin position="141"/>
        <end position="150"/>
    </location>
</feature>
<evidence type="ECO:0000313" key="3">
    <source>
        <dbReference type="EMBL" id="GFD42035.1"/>
    </source>
</evidence>
<name>A0A699W284_TANCI</name>
<dbReference type="AlphaFoldDB" id="A0A699W284"/>
<feature type="non-terminal residue" evidence="3">
    <location>
        <position position="150"/>
    </location>
</feature>
<feature type="non-terminal residue" evidence="3">
    <location>
        <position position="1"/>
    </location>
</feature>
<organism evidence="3">
    <name type="scientific">Tanacetum cinerariifolium</name>
    <name type="common">Dalmatian daisy</name>
    <name type="synonym">Chrysanthemum cinerariifolium</name>
    <dbReference type="NCBI Taxonomy" id="118510"/>
    <lineage>
        <taxon>Eukaryota</taxon>
        <taxon>Viridiplantae</taxon>
        <taxon>Streptophyta</taxon>
        <taxon>Embryophyta</taxon>
        <taxon>Tracheophyta</taxon>
        <taxon>Spermatophyta</taxon>
        <taxon>Magnoliopsida</taxon>
        <taxon>eudicotyledons</taxon>
        <taxon>Gunneridae</taxon>
        <taxon>Pentapetalae</taxon>
        <taxon>asterids</taxon>
        <taxon>campanulids</taxon>
        <taxon>Asterales</taxon>
        <taxon>Asteraceae</taxon>
        <taxon>Asteroideae</taxon>
        <taxon>Anthemideae</taxon>
        <taxon>Anthemidinae</taxon>
        <taxon>Tanacetum</taxon>
    </lineage>
</organism>
<accession>A0A699W284</accession>
<keyword evidence="3" id="KW-0695">RNA-directed DNA polymerase</keyword>
<feature type="region of interest" description="Disordered" evidence="1">
    <location>
        <begin position="130"/>
        <end position="150"/>
    </location>
</feature>
<protein>
    <submittedName>
        <fullName evidence="3">Reverse transcriptase domain-containing protein</fullName>
    </submittedName>
</protein>
<dbReference type="GO" id="GO:0003964">
    <property type="term" value="F:RNA-directed DNA polymerase activity"/>
    <property type="evidence" value="ECO:0007669"/>
    <property type="project" value="UniProtKB-KW"/>
</dbReference>
<feature type="domain" description="Retrotransposon gag" evidence="2">
    <location>
        <begin position="7"/>
        <end position="88"/>
    </location>
</feature>
<sequence>AAENQVKFATCTLHSVALTWWNTHVQTIGHEAAYGMSWKTLMKMMTDKYCPRNEIRKLEIELWELKVKGTDLASYTQRFQELALLCGQYVGGLPDMIHGSVVASKPKTMQEAIEISTELMDKKIRTFAERETASKRKFENTSRTTRNQQQ</sequence>
<keyword evidence="3" id="KW-0808">Transferase</keyword>
<keyword evidence="3" id="KW-0548">Nucleotidyltransferase</keyword>
<evidence type="ECO:0000256" key="1">
    <source>
        <dbReference type="SAM" id="MobiDB-lite"/>
    </source>
</evidence>
<comment type="caution">
    <text evidence="3">The sequence shown here is derived from an EMBL/GenBank/DDBJ whole genome shotgun (WGS) entry which is preliminary data.</text>
</comment>
<feature type="compositionally biased region" description="Basic and acidic residues" evidence="1">
    <location>
        <begin position="130"/>
        <end position="140"/>
    </location>
</feature>
<proteinExistence type="predicted"/>
<reference evidence="3" key="1">
    <citation type="journal article" date="2019" name="Sci. Rep.">
        <title>Draft genome of Tanacetum cinerariifolium, the natural source of mosquito coil.</title>
        <authorList>
            <person name="Yamashiro T."/>
            <person name="Shiraishi A."/>
            <person name="Satake H."/>
            <person name="Nakayama K."/>
        </authorList>
    </citation>
    <scope>NUCLEOTIDE SEQUENCE</scope>
</reference>
<evidence type="ECO:0000259" key="2">
    <source>
        <dbReference type="Pfam" id="PF03732"/>
    </source>
</evidence>
<gene>
    <name evidence="3" type="ORF">Tci_914004</name>
</gene>